<dbReference type="EMBL" id="MN740999">
    <property type="protein sequence ID" value="QHU22177.1"/>
    <property type="molecule type" value="Genomic_DNA"/>
</dbReference>
<evidence type="ECO:0000256" key="2">
    <source>
        <dbReference type="SAM" id="Phobius"/>
    </source>
</evidence>
<evidence type="ECO:0000256" key="1">
    <source>
        <dbReference type="SAM" id="MobiDB-lite"/>
    </source>
</evidence>
<accession>A0A6C0KZU1</accession>
<keyword evidence="2" id="KW-0812">Transmembrane</keyword>
<organism evidence="3">
    <name type="scientific">viral metagenome</name>
    <dbReference type="NCBI Taxonomy" id="1070528"/>
    <lineage>
        <taxon>unclassified sequences</taxon>
        <taxon>metagenomes</taxon>
        <taxon>organismal metagenomes</taxon>
    </lineage>
</organism>
<feature type="region of interest" description="Disordered" evidence="1">
    <location>
        <begin position="46"/>
        <end position="68"/>
    </location>
</feature>
<keyword evidence="2" id="KW-0472">Membrane</keyword>
<dbReference type="AlphaFoldDB" id="A0A6C0KZU1"/>
<feature type="transmembrane region" description="Helical" evidence="2">
    <location>
        <begin position="15"/>
        <end position="35"/>
    </location>
</feature>
<keyword evidence="2" id="KW-1133">Transmembrane helix</keyword>
<protein>
    <submittedName>
        <fullName evidence="3">Uncharacterized protein</fullName>
    </submittedName>
</protein>
<sequence>MSLHEEQFGTDPDEIYVINILIIVFLVGVIVYTTYRNINEQPKKEFFSDRPRSRSNRKFGGWDISNLT</sequence>
<reference evidence="3" key="1">
    <citation type="journal article" date="2020" name="Nature">
        <title>Giant virus diversity and host interactions through global metagenomics.</title>
        <authorList>
            <person name="Schulz F."/>
            <person name="Roux S."/>
            <person name="Paez-Espino D."/>
            <person name="Jungbluth S."/>
            <person name="Walsh D.A."/>
            <person name="Denef V.J."/>
            <person name="McMahon K.D."/>
            <person name="Konstantinidis K.T."/>
            <person name="Eloe-Fadrosh E.A."/>
            <person name="Kyrpides N.C."/>
            <person name="Woyke T."/>
        </authorList>
    </citation>
    <scope>NUCLEOTIDE SEQUENCE</scope>
    <source>
        <strain evidence="3">GVMAG-S-3300013286-35</strain>
    </source>
</reference>
<proteinExistence type="predicted"/>
<evidence type="ECO:0000313" key="3">
    <source>
        <dbReference type="EMBL" id="QHU22177.1"/>
    </source>
</evidence>
<name>A0A6C0KZU1_9ZZZZ</name>